<evidence type="ECO:0000313" key="11">
    <source>
        <dbReference type="Proteomes" id="UP000310189"/>
    </source>
</evidence>
<comment type="subunit">
    <text evidence="4 8">Homotetramer.</text>
</comment>
<evidence type="ECO:0000256" key="6">
    <source>
        <dbReference type="ARBA" id="ARBA00022801"/>
    </source>
</evidence>
<dbReference type="PANTHER" id="PTHR10395">
    <property type="entry name" value="URICASE AND TRANSTHYRETIN-RELATED"/>
    <property type="match status" value="1"/>
</dbReference>
<dbReference type="PRINTS" id="PR00189">
    <property type="entry name" value="TRNSTHYRETIN"/>
</dbReference>
<feature type="binding site" evidence="7">
    <location>
        <position position="47"/>
    </location>
    <ligand>
        <name>substrate</name>
    </ligand>
</feature>
<dbReference type="Gene3D" id="2.60.40.180">
    <property type="entry name" value="Transthyretin/hydroxyisourate hydrolase domain"/>
    <property type="match status" value="1"/>
</dbReference>
<dbReference type="GO" id="GO:0033971">
    <property type="term" value="F:hydroxyisourate hydrolase activity"/>
    <property type="evidence" value="ECO:0007669"/>
    <property type="project" value="UniProtKB-EC"/>
</dbReference>
<proteinExistence type="inferred from homology"/>
<comment type="similarity">
    <text evidence="3 8">Belongs to the transthyretin family. 5-hydroxyisourate hydrolase subfamily.</text>
</comment>
<dbReference type="InterPro" id="IPR014306">
    <property type="entry name" value="Hydroxyisourate_hydrolase"/>
</dbReference>
<evidence type="ECO:0000313" key="10">
    <source>
        <dbReference type="EMBL" id="TIA93656.1"/>
    </source>
</evidence>
<dbReference type="InterPro" id="IPR000895">
    <property type="entry name" value="Transthyretin/HIU_hydrolase"/>
</dbReference>
<dbReference type="Proteomes" id="UP000310189">
    <property type="component" value="Unassembled WGS sequence"/>
</dbReference>
<dbReference type="PROSITE" id="PS00768">
    <property type="entry name" value="TRANSTHYRETIN_1"/>
    <property type="match status" value="1"/>
</dbReference>
<organism evidence="10 11">
    <name type="scientific">Wallemia hederae</name>
    <dbReference type="NCBI Taxonomy" id="1540922"/>
    <lineage>
        <taxon>Eukaryota</taxon>
        <taxon>Fungi</taxon>
        <taxon>Dikarya</taxon>
        <taxon>Basidiomycota</taxon>
        <taxon>Wallemiomycotina</taxon>
        <taxon>Wallemiomycetes</taxon>
        <taxon>Wallemiales</taxon>
        <taxon>Wallemiaceae</taxon>
        <taxon>Wallemia</taxon>
    </lineage>
</organism>
<dbReference type="AlphaFoldDB" id="A0A4T0G2J9"/>
<dbReference type="GO" id="GO:0006144">
    <property type="term" value="P:purine nucleobase metabolic process"/>
    <property type="evidence" value="ECO:0007669"/>
    <property type="project" value="UniProtKB-KW"/>
</dbReference>
<feature type="domain" description="Transthyretin/hydroxyisourate hydrolase" evidence="9">
    <location>
        <begin position="4"/>
        <end position="116"/>
    </location>
</feature>
<keyword evidence="6 8" id="KW-0378">Hydrolase</keyword>
<protein>
    <recommendedName>
        <fullName evidence="8">5-hydroxyisourate hydrolase</fullName>
        <shortName evidence="8">HIU hydrolase</shortName>
        <shortName evidence="8">HIUHase</shortName>
        <ecNumber evidence="8">3.5.2.17</ecNumber>
    </recommendedName>
</protein>
<dbReference type="InterPro" id="IPR023418">
    <property type="entry name" value="Thyroxine_BS"/>
</dbReference>
<dbReference type="PANTHER" id="PTHR10395:SF7">
    <property type="entry name" value="5-HYDROXYISOURATE HYDROLASE"/>
    <property type="match status" value="1"/>
</dbReference>
<evidence type="ECO:0000256" key="7">
    <source>
        <dbReference type="PIRSR" id="PIRSR600895-51"/>
    </source>
</evidence>
<dbReference type="SUPFAM" id="SSF49472">
    <property type="entry name" value="Transthyretin (synonym: prealbumin)"/>
    <property type="match status" value="1"/>
</dbReference>
<sequence>MHPSETSPVTAHVLNTVTGKPAQGISVEIISAKEGVLGRDTTNENGRCNYLLKDYLEKRPQAGAYTIRFHTPQYWTSNGFQPFHTEIDVNFYLADSTEHYHIPLLISPASYTTYRGS</sequence>
<dbReference type="EMBL" id="SPNW01000001">
    <property type="protein sequence ID" value="TIA93656.1"/>
    <property type="molecule type" value="Genomic_DNA"/>
</dbReference>
<comment type="function">
    <text evidence="2">Catalyzes the hydrolysis of 5-hydroxyisourate (HIU) to 2-oxo-4-hydroxy-4-carboxy-5-ureidoimidazoline (OHCU).</text>
</comment>
<comment type="catalytic activity">
    <reaction evidence="1 8">
        <text>5-hydroxyisourate + H2O = 5-hydroxy-2-oxo-4-ureido-2,5-dihydro-1H-imidazole-5-carboxylate + H(+)</text>
        <dbReference type="Rhea" id="RHEA:23736"/>
        <dbReference type="ChEBI" id="CHEBI:15377"/>
        <dbReference type="ChEBI" id="CHEBI:15378"/>
        <dbReference type="ChEBI" id="CHEBI:18072"/>
        <dbReference type="ChEBI" id="CHEBI:58639"/>
        <dbReference type="EC" id="3.5.2.17"/>
    </reaction>
</comment>
<dbReference type="InterPro" id="IPR023416">
    <property type="entry name" value="Transthyretin/HIU_hydrolase_d"/>
</dbReference>
<keyword evidence="11" id="KW-1185">Reference proteome</keyword>
<feature type="binding site" evidence="7">
    <location>
        <position position="12"/>
    </location>
    <ligand>
        <name>substrate</name>
    </ligand>
</feature>
<dbReference type="NCBIfam" id="TIGR02962">
    <property type="entry name" value="hdxy_isourate"/>
    <property type="match status" value="1"/>
</dbReference>
<evidence type="ECO:0000256" key="3">
    <source>
        <dbReference type="ARBA" id="ARBA00009850"/>
    </source>
</evidence>
<dbReference type="EC" id="3.5.2.17" evidence="8"/>
<gene>
    <name evidence="10" type="ORF">E3P99_00087</name>
</gene>
<feature type="binding site" evidence="7">
    <location>
        <position position="114"/>
    </location>
    <ligand>
        <name>substrate</name>
    </ligand>
</feature>
<reference evidence="10 11" key="1">
    <citation type="submission" date="2019-03" db="EMBL/GenBank/DDBJ databases">
        <title>Sequencing 23 genomes of Wallemia ichthyophaga.</title>
        <authorList>
            <person name="Gostincar C."/>
        </authorList>
    </citation>
    <scope>NUCLEOTIDE SEQUENCE [LARGE SCALE GENOMIC DNA]</scope>
    <source>
        <strain evidence="10 11">EXF-5753</strain>
    </source>
</reference>
<evidence type="ECO:0000259" key="9">
    <source>
        <dbReference type="SMART" id="SM00095"/>
    </source>
</evidence>
<evidence type="ECO:0000256" key="2">
    <source>
        <dbReference type="ARBA" id="ARBA00002704"/>
    </source>
</evidence>
<evidence type="ECO:0000256" key="1">
    <source>
        <dbReference type="ARBA" id="ARBA00001043"/>
    </source>
</evidence>
<evidence type="ECO:0000256" key="5">
    <source>
        <dbReference type="ARBA" id="ARBA00022631"/>
    </source>
</evidence>
<comment type="caution">
    <text evidence="10">The sequence shown here is derived from an EMBL/GenBank/DDBJ whole genome shotgun (WGS) entry which is preliminary data.</text>
</comment>
<evidence type="ECO:0000256" key="4">
    <source>
        <dbReference type="ARBA" id="ARBA00011881"/>
    </source>
</evidence>
<dbReference type="SMART" id="SM00095">
    <property type="entry name" value="TR_THY"/>
    <property type="match status" value="1"/>
</dbReference>
<name>A0A4T0G2J9_9BASI</name>
<dbReference type="InterPro" id="IPR036817">
    <property type="entry name" value="Transthyretin/HIU_hydrolase_sf"/>
</dbReference>
<dbReference type="OrthoDB" id="10265230at2759"/>
<dbReference type="Pfam" id="PF00576">
    <property type="entry name" value="Transthyretin"/>
    <property type="match status" value="1"/>
</dbReference>
<accession>A0A4T0G2J9</accession>
<evidence type="ECO:0000256" key="8">
    <source>
        <dbReference type="RuleBase" id="RU361270"/>
    </source>
</evidence>
<keyword evidence="5 8" id="KW-0659">Purine metabolism</keyword>